<evidence type="ECO:0000313" key="2">
    <source>
        <dbReference type="Proteomes" id="UP000190667"/>
    </source>
</evidence>
<dbReference type="Pfam" id="PF02635">
    <property type="entry name" value="DsrE"/>
    <property type="match status" value="1"/>
</dbReference>
<dbReference type="Gene3D" id="3.40.1260.10">
    <property type="entry name" value="DsrEFH-like"/>
    <property type="match status" value="1"/>
</dbReference>
<dbReference type="RefSeq" id="WP_096777742.1">
    <property type="nucleotide sequence ID" value="NZ_MRUL01000011.1"/>
</dbReference>
<accession>A0A1S8YJW4</accession>
<name>A0A1S8YJW4_9GAMM</name>
<evidence type="ECO:0000313" key="1">
    <source>
        <dbReference type="EMBL" id="OON39016.1"/>
    </source>
</evidence>
<dbReference type="InterPro" id="IPR003787">
    <property type="entry name" value="Sulphur_relay_DsrE/F-like"/>
</dbReference>
<proteinExistence type="predicted"/>
<dbReference type="Proteomes" id="UP000190667">
    <property type="component" value="Unassembled WGS sequence"/>
</dbReference>
<gene>
    <name evidence="1" type="ORF">BTJ39_15320</name>
</gene>
<organism evidence="1 2">
    <name type="scientific">Izhakiella australiensis</name>
    <dbReference type="NCBI Taxonomy" id="1926881"/>
    <lineage>
        <taxon>Bacteria</taxon>
        <taxon>Pseudomonadati</taxon>
        <taxon>Pseudomonadota</taxon>
        <taxon>Gammaproteobacteria</taxon>
        <taxon>Enterobacterales</taxon>
        <taxon>Erwiniaceae</taxon>
        <taxon>Izhakiella</taxon>
    </lineage>
</organism>
<comment type="caution">
    <text evidence="1">The sequence shown here is derived from an EMBL/GenBank/DDBJ whole genome shotgun (WGS) entry which is preliminary data.</text>
</comment>
<dbReference type="STRING" id="1926881.BTJ39_15320"/>
<dbReference type="EMBL" id="MRUL01000011">
    <property type="protein sequence ID" value="OON39016.1"/>
    <property type="molecule type" value="Genomic_DNA"/>
</dbReference>
<dbReference type="AlphaFoldDB" id="A0A1S8YJW4"/>
<dbReference type="InterPro" id="IPR027396">
    <property type="entry name" value="DsrEFH-like"/>
</dbReference>
<reference evidence="1 2" key="1">
    <citation type="submission" date="2016-12" db="EMBL/GenBank/DDBJ databases">
        <title>Izhakiella australiana sp. nov. of genus Izhakiella isolated from Australian desert.</title>
        <authorList>
            <person name="Ji M."/>
        </authorList>
    </citation>
    <scope>NUCLEOTIDE SEQUENCE [LARGE SCALE GENOMIC DNA]</scope>
    <source>
        <strain evidence="1 2">D4N98</strain>
    </source>
</reference>
<keyword evidence="2" id="KW-1185">Reference proteome</keyword>
<dbReference type="SUPFAM" id="SSF75169">
    <property type="entry name" value="DsrEFH-like"/>
    <property type="match status" value="1"/>
</dbReference>
<dbReference type="OrthoDB" id="7206705at2"/>
<sequence length="201" mass="22315">MRALWHYVVCALIALLTTLVTLKAPAIANKIAALTDERPQLAPGFWQTPTIKGYGKIHYLAASEFRPQPDQTYNIVFQVQDGLESRKKVNDELDHVARTVNLYVASGVPLSQLKFVVAIAGTATPVVLNNQRYHQRFGVDNPNLDLIRQLTAAGVKVTVCDQAVAGHRYPFDWVDDHVIHALSNLTTISTLEKQGYVLLPM</sequence>
<protein>
    <submittedName>
        <fullName evidence="1">Uncharacterized protein</fullName>
    </submittedName>
</protein>